<sequence>MMWKHLQAKHNTAGLEEQRKPTDDPRDLFESCEITADLCPSQNATARRLLVDEGDFCNQRLSESQSPIGWVDYAGELMRTAGFLLSSSALAEHLAADGPERESSSGQGCTYRVVGYTSELSSSAILSY</sequence>
<accession>A0A3N0YVI5</accession>
<reference evidence="2 3" key="1">
    <citation type="submission" date="2018-10" db="EMBL/GenBank/DDBJ databases">
        <title>Genome assembly for a Yunnan-Guizhou Plateau 3E fish, Anabarilius grahami (Regan), and its evolutionary and genetic applications.</title>
        <authorList>
            <person name="Jiang W."/>
        </authorList>
    </citation>
    <scope>NUCLEOTIDE SEQUENCE [LARGE SCALE GENOMIC DNA]</scope>
    <source>
        <strain evidence="2">AG-KIZ</strain>
        <tissue evidence="2">Muscle</tissue>
    </source>
</reference>
<comment type="caution">
    <text evidence="2">The sequence shown here is derived from an EMBL/GenBank/DDBJ whole genome shotgun (WGS) entry which is preliminary data.</text>
</comment>
<evidence type="ECO:0000313" key="3">
    <source>
        <dbReference type="Proteomes" id="UP000281406"/>
    </source>
</evidence>
<proteinExistence type="predicted"/>
<gene>
    <name evidence="2" type="ORF">DPX16_14849</name>
</gene>
<protein>
    <submittedName>
        <fullName evidence="2">Uncharacterized protein</fullName>
    </submittedName>
</protein>
<feature type="compositionally biased region" description="Basic and acidic residues" evidence="1">
    <location>
        <begin position="16"/>
        <end position="27"/>
    </location>
</feature>
<dbReference type="AlphaFoldDB" id="A0A3N0YVI5"/>
<dbReference type="EMBL" id="RJVU01021895">
    <property type="protein sequence ID" value="ROL50195.1"/>
    <property type="molecule type" value="Genomic_DNA"/>
</dbReference>
<evidence type="ECO:0000313" key="2">
    <source>
        <dbReference type="EMBL" id="ROL50195.1"/>
    </source>
</evidence>
<evidence type="ECO:0000256" key="1">
    <source>
        <dbReference type="SAM" id="MobiDB-lite"/>
    </source>
</evidence>
<organism evidence="2 3">
    <name type="scientific">Anabarilius grahami</name>
    <name type="common">Kanglang fish</name>
    <name type="synonym">Barilius grahami</name>
    <dbReference type="NCBI Taxonomy" id="495550"/>
    <lineage>
        <taxon>Eukaryota</taxon>
        <taxon>Metazoa</taxon>
        <taxon>Chordata</taxon>
        <taxon>Craniata</taxon>
        <taxon>Vertebrata</taxon>
        <taxon>Euteleostomi</taxon>
        <taxon>Actinopterygii</taxon>
        <taxon>Neopterygii</taxon>
        <taxon>Teleostei</taxon>
        <taxon>Ostariophysi</taxon>
        <taxon>Cypriniformes</taxon>
        <taxon>Xenocyprididae</taxon>
        <taxon>Xenocypridinae</taxon>
        <taxon>Xenocypridinae incertae sedis</taxon>
        <taxon>Anabarilius</taxon>
    </lineage>
</organism>
<feature type="region of interest" description="Disordered" evidence="1">
    <location>
        <begin position="1"/>
        <end position="27"/>
    </location>
</feature>
<name>A0A3N0YVI5_ANAGA</name>
<dbReference type="Proteomes" id="UP000281406">
    <property type="component" value="Unassembled WGS sequence"/>
</dbReference>
<keyword evidence="3" id="KW-1185">Reference proteome</keyword>